<sequence length="224" mass="24590">MEKRAVVQVLVVVIVGVLSWVEGRQYGLVCRVKDPSVVSGCNVFKDCLYELYPVEVAQNSMDIFGGHNRLFSLYGGPSSCGYFGKLIATPKGQQTLIETIKKQLLKSGFRGFEIQCDAVMAEVSQSIYASFLDLLRTQLGGGYIIAVSLKHIQLEQCLVNTLNSAVDLVIMPMDCTRDCNIQQLTNVQNAIAHGLDRQKIVLEVVVPSVLVSSTQPRFTSATKV</sequence>
<evidence type="ECO:0000256" key="1">
    <source>
        <dbReference type="ARBA" id="ARBA00022729"/>
    </source>
</evidence>
<protein>
    <submittedName>
        <fullName evidence="2">(northern house mosquito) hypothetical protein</fullName>
    </submittedName>
</protein>
<dbReference type="SUPFAM" id="SSF51445">
    <property type="entry name" value="(Trans)glycosidases"/>
    <property type="match status" value="1"/>
</dbReference>
<dbReference type="InterPro" id="IPR017853">
    <property type="entry name" value="GH"/>
</dbReference>
<dbReference type="Gene3D" id="3.20.20.80">
    <property type="entry name" value="Glycosidases"/>
    <property type="match status" value="1"/>
</dbReference>
<proteinExistence type="predicted"/>
<keyword evidence="1" id="KW-0732">Signal</keyword>
<reference evidence="2" key="1">
    <citation type="submission" date="2021-05" db="EMBL/GenBank/DDBJ databases">
        <authorList>
            <person name="Alioto T."/>
            <person name="Alioto T."/>
            <person name="Gomez Garrido J."/>
        </authorList>
    </citation>
    <scope>NUCLEOTIDE SEQUENCE</scope>
</reference>
<dbReference type="EMBL" id="HBUE01291520">
    <property type="protein sequence ID" value="CAG6574186.1"/>
    <property type="molecule type" value="Transcribed_RNA"/>
</dbReference>
<organism evidence="2">
    <name type="scientific">Culex pipiens</name>
    <name type="common">House mosquito</name>
    <dbReference type="NCBI Taxonomy" id="7175"/>
    <lineage>
        <taxon>Eukaryota</taxon>
        <taxon>Metazoa</taxon>
        <taxon>Ecdysozoa</taxon>
        <taxon>Arthropoda</taxon>
        <taxon>Hexapoda</taxon>
        <taxon>Insecta</taxon>
        <taxon>Pterygota</taxon>
        <taxon>Neoptera</taxon>
        <taxon>Endopterygota</taxon>
        <taxon>Diptera</taxon>
        <taxon>Nematocera</taxon>
        <taxon>Culicoidea</taxon>
        <taxon>Culicidae</taxon>
        <taxon>Culicinae</taxon>
        <taxon>Culicini</taxon>
        <taxon>Culex</taxon>
        <taxon>Culex</taxon>
    </lineage>
</organism>
<evidence type="ECO:0000313" key="2">
    <source>
        <dbReference type="EMBL" id="CAG6522567.1"/>
    </source>
</evidence>
<name>A0A8D8GTV7_CULPI</name>
<dbReference type="EMBL" id="HBUE01185828">
    <property type="protein sequence ID" value="CAG6522567.1"/>
    <property type="molecule type" value="Transcribed_RNA"/>
</dbReference>
<dbReference type="AlphaFoldDB" id="A0A8D8GTV7"/>
<accession>A0A8D8GTV7</accession>